<dbReference type="InterPro" id="IPR000014">
    <property type="entry name" value="PAS"/>
</dbReference>
<gene>
    <name evidence="5" type="ORF">SAMN04488004_10484</name>
</gene>
<protein>
    <submittedName>
        <fullName evidence="5">PAS domain S-box-containing protein</fullName>
    </submittedName>
</protein>
<keyword evidence="6" id="KW-1185">Reference proteome</keyword>
<accession>A0A1I4DFU3</accession>
<dbReference type="Gene3D" id="3.30.450.20">
    <property type="entry name" value="PAS domain"/>
    <property type="match status" value="1"/>
</dbReference>
<keyword evidence="1" id="KW-0285">Flavoprotein</keyword>
<dbReference type="SUPFAM" id="SSF55785">
    <property type="entry name" value="PYP-like sensor domain (PAS domain)"/>
    <property type="match status" value="1"/>
</dbReference>
<dbReference type="PANTHER" id="PTHR47429">
    <property type="entry name" value="PROTEIN TWIN LOV 1"/>
    <property type="match status" value="1"/>
</dbReference>
<dbReference type="InterPro" id="IPR001610">
    <property type="entry name" value="PAC"/>
</dbReference>
<reference evidence="5 6" key="1">
    <citation type="submission" date="2016-10" db="EMBL/GenBank/DDBJ databases">
        <authorList>
            <person name="de Groot N.N."/>
        </authorList>
    </citation>
    <scope>NUCLEOTIDE SEQUENCE [LARGE SCALE GENOMIC DNA]</scope>
    <source>
        <strain evidence="5 6">DSM 16199</strain>
    </source>
</reference>
<dbReference type="SMART" id="SM00086">
    <property type="entry name" value="PAC"/>
    <property type="match status" value="1"/>
</dbReference>
<organism evidence="5 6">
    <name type="scientific">Loktanella salsilacus</name>
    <dbReference type="NCBI Taxonomy" id="195913"/>
    <lineage>
        <taxon>Bacteria</taxon>
        <taxon>Pseudomonadati</taxon>
        <taxon>Pseudomonadota</taxon>
        <taxon>Alphaproteobacteria</taxon>
        <taxon>Rhodobacterales</taxon>
        <taxon>Roseobacteraceae</taxon>
        <taxon>Loktanella</taxon>
    </lineage>
</organism>
<dbReference type="Pfam" id="PF13426">
    <property type="entry name" value="PAS_9"/>
    <property type="match status" value="1"/>
</dbReference>
<evidence type="ECO:0000256" key="2">
    <source>
        <dbReference type="ARBA" id="ARBA00022643"/>
    </source>
</evidence>
<dbReference type="OrthoDB" id="489241at2"/>
<keyword evidence="3" id="KW-0157">Chromophore</keyword>
<dbReference type="STRING" id="195913.SAMN04488004_10484"/>
<name>A0A1I4DFU3_9RHOB</name>
<sequence>MTQLNMTEVAKRLDGANIPLTIADATRPDMPLCYVNPAFCTATGYDSEQVIGKNCRFLQGDLDNDTARLKMRRGLAQRTGFQVVFRNKRADGSTFDNLVIIEPLTDAEGELLYVVGSQFVLKDGMQAEQTNSAGQGIVREIDKLLQLNERLRATSRQALARSMAASVKLWLER</sequence>
<dbReference type="InterPro" id="IPR035965">
    <property type="entry name" value="PAS-like_dom_sf"/>
</dbReference>
<evidence type="ECO:0000313" key="5">
    <source>
        <dbReference type="EMBL" id="SFK91739.1"/>
    </source>
</evidence>
<evidence type="ECO:0000313" key="6">
    <source>
        <dbReference type="Proteomes" id="UP000199550"/>
    </source>
</evidence>
<evidence type="ECO:0000259" key="4">
    <source>
        <dbReference type="PROSITE" id="PS50112"/>
    </source>
</evidence>
<dbReference type="EMBL" id="FOTF01000004">
    <property type="protein sequence ID" value="SFK91739.1"/>
    <property type="molecule type" value="Genomic_DNA"/>
</dbReference>
<evidence type="ECO:0000256" key="3">
    <source>
        <dbReference type="ARBA" id="ARBA00022991"/>
    </source>
</evidence>
<proteinExistence type="predicted"/>
<dbReference type="PROSITE" id="PS50112">
    <property type="entry name" value="PAS"/>
    <property type="match status" value="1"/>
</dbReference>
<dbReference type="Proteomes" id="UP000199550">
    <property type="component" value="Unassembled WGS sequence"/>
</dbReference>
<feature type="domain" description="PAS" evidence="4">
    <location>
        <begin position="5"/>
        <end position="54"/>
    </location>
</feature>
<keyword evidence="2" id="KW-0288">FMN</keyword>
<evidence type="ECO:0000256" key="1">
    <source>
        <dbReference type="ARBA" id="ARBA00022630"/>
    </source>
</evidence>
<dbReference type="NCBIfam" id="TIGR00229">
    <property type="entry name" value="sensory_box"/>
    <property type="match status" value="1"/>
</dbReference>
<dbReference type="AlphaFoldDB" id="A0A1I4DFU3"/>
<dbReference type="RefSeq" id="WP_090186217.1">
    <property type="nucleotide sequence ID" value="NZ_FOTF01000004.1"/>
</dbReference>
<dbReference type="CDD" id="cd00130">
    <property type="entry name" value="PAS"/>
    <property type="match status" value="1"/>
</dbReference>
<dbReference type="PANTHER" id="PTHR47429:SF2">
    <property type="entry name" value="PROTEIN TWIN LOV 1"/>
    <property type="match status" value="1"/>
</dbReference>